<feature type="domain" description="UDP N-acetylglucosamine O-acyltransferase C-terminal" evidence="7">
    <location>
        <begin position="464"/>
        <end position="556"/>
    </location>
</feature>
<keyword evidence="2" id="KW-0441">Lipid A biosynthesis</keyword>
<comment type="caution">
    <text evidence="8">The sequence shown here is derived from an EMBL/GenBank/DDBJ whole genome shotgun (WGS) entry which is preliminary data.</text>
</comment>
<keyword evidence="1" id="KW-0444">Lipid biosynthesis</keyword>
<dbReference type="InterPro" id="IPR029098">
    <property type="entry name" value="Acetyltransf_C"/>
</dbReference>
<evidence type="ECO:0000313" key="8">
    <source>
        <dbReference type="EMBL" id="GBG63167.1"/>
    </source>
</evidence>
<dbReference type="GO" id="GO:0016020">
    <property type="term" value="C:membrane"/>
    <property type="evidence" value="ECO:0007669"/>
    <property type="project" value="GOC"/>
</dbReference>
<dbReference type="Pfam" id="PF13720">
    <property type="entry name" value="Acetyltransf_11"/>
    <property type="match status" value="1"/>
</dbReference>
<dbReference type="SUPFAM" id="SSF51161">
    <property type="entry name" value="Trimeric LpxA-like enzymes"/>
    <property type="match status" value="1"/>
</dbReference>
<gene>
    <name evidence="8" type="ORF">CBR_g36936</name>
</gene>
<evidence type="ECO:0000256" key="6">
    <source>
        <dbReference type="SAM" id="MobiDB-lite"/>
    </source>
</evidence>
<dbReference type="Gene3D" id="2.160.10.10">
    <property type="entry name" value="Hexapeptide repeat proteins"/>
    <property type="match status" value="1"/>
</dbReference>
<dbReference type="PANTHER" id="PTHR43480">
    <property type="entry name" value="ACYL-[ACYL-CARRIER-PROTEIN]--UDP-N-ACETYLGLUCOSAMINE O-ACYLTRANSFERASE"/>
    <property type="match status" value="1"/>
</dbReference>
<keyword evidence="5" id="KW-0012">Acyltransferase</keyword>
<protein>
    <recommendedName>
        <fullName evidence="7">UDP N-acetylglucosamine O-acyltransferase C-terminal domain-containing protein</fullName>
    </recommendedName>
</protein>
<dbReference type="PANTHER" id="PTHR43480:SF1">
    <property type="entry name" value="ACYL-[ACYL-CARRIER-PROTEIN]--UDP-N-ACETYLGLUCOSAMINE O-ACYLTRANSFERASE, MITOCHONDRIAL-RELATED"/>
    <property type="match status" value="1"/>
</dbReference>
<dbReference type="GO" id="GO:0009245">
    <property type="term" value="P:lipid A biosynthetic process"/>
    <property type="evidence" value="ECO:0007669"/>
    <property type="project" value="UniProtKB-KW"/>
</dbReference>
<dbReference type="Proteomes" id="UP000265515">
    <property type="component" value="Unassembled WGS sequence"/>
</dbReference>
<keyword evidence="3" id="KW-0808">Transferase</keyword>
<organism evidence="8 9">
    <name type="scientific">Chara braunii</name>
    <name type="common">Braun's stonewort</name>
    <dbReference type="NCBI Taxonomy" id="69332"/>
    <lineage>
        <taxon>Eukaryota</taxon>
        <taxon>Viridiplantae</taxon>
        <taxon>Streptophyta</taxon>
        <taxon>Charophyceae</taxon>
        <taxon>Charales</taxon>
        <taxon>Characeae</taxon>
        <taxon>Chara</taxon>
    </lineage>
</organism>
<dbReference type="InterPro" id="IPR010137">
    <property type="entry name" value="Lipid_A_LpxA"/>
</dbReference>
<keyword evidence="4" id="KW-0443">Lipid metabolism</keyword>
<dbReference type="InterPro" id="IPR037157">
    <property type="entry name" value="Acetyltransf_C_sf"/>
</dbReference>
<dbReference type="Pfam" id="PF00132">
    <property type="entry name" value="Hexapep"/>
    <property type="match status" value="1"/>
</dbReference>
<keyword evidence="9" id="KW-1185">Reference proteome</keyword>
<dbReference type="AlphaFoldDB" id="A0A388JZG3"/>
<feature type="region of interest" description="Disordered" evidence="6">
    <location>
        <begin position="118"/>
        <end position="145"/>
    </location>
</feature>
<sequence length="563" mass="60617">MGTPAHLLRVKLPPHSVSEGLSAPLICRARLDLSLQKYQLASASYPVTPQPISNKWNGNLARKVESDPQALSHELTSNKKMTAQRAVRCGALCSQLLRSRSRRSLSIPLVGEAGSVLVSQTDRGGEHATERREDESGGSRRQCQWHCGPPRRSYGGVHVFSGLSVPGRNPPFSRQGSVMAGVSTLRWETCVASSSKVLRHAGRAWAQAGTEVQVAEDLLGKQVELRGEVPACEEGIAEESEPFAAGSLLEVIDERRGGHAPGHHHGAVKVHSMAVVHPDAVLGEGVEIGPFCTVGPLVRLGPNCRMLPGSHVEGDTELGEGCVLMHGAVVGEDIPGKTILGKFNQIGRYAVVGVKCQDLKYKAGDECFLVIGDHNDIREHTSIHRSSSAGSRTEIGHKNLIMGLCHVGHDCHIGNNNIFANGTLLAGHVVFEDYVHAGGATAVHQFCHVGSYAFLAGGALVVRDVPAYIMVAGDRAEFRGLNVVGIQRAGFPEYEVRSLRRAYAKLFLNLDSRKPASLVDRLTMVEDDEELQSSKMVAAFLQSIRSSLGPDRRGICNFRASSH</sequence>
<evidence type="ECO:0000256" key="3">
    <source>
        <dbReference type="ARBA" id="ARBA00022679"/>
    </source>
</evidence>
<proteinExistence type="predicted"/>
<evidence type="ECO:0000313" key="9">
    <source>
        <dbReference type="Proteomes" id="UP000265515"/>
    </source>
</evidence>
<feature type="compositionally biased region" description="Basic and acidic residues" evidence="6">
    <location>
        <begin position="123"/>
        <end position="138"/>
    </location>
</feature>
<dbReference type="Gene3D" id="1.20.1180.10">
    <property type="entry name" value="Udp N-acetylglucosamine O-acyltransferase, C-terminal domain"/>
    <property type="match status" value="1"/>
</dbReference>
<evidence type="ECO:0000256" key="2">
    <source>
        <dbReference type="ARBA" id="ARBA00022556"/>
    </source>
</evidence>
<name>A0A388JZG3_CHABU</name>
<dbReference type="Gramene" id="GBG63167">
    <property type="protein sequence ID" value="GBG63167"/>
    <property type="gene ID" value="CBR_g36936"/>
</dbReference>
<dbReference type="CDD" id="cd03351">
    <property type="entry name" value="LbH_UDP-GlcNAc_AT"/>
    <property type="match status" value="1"/>
</dbReference>
<accession>A0A388JZG3</accession>
<dbReference type="InterPro" id="IPR011004">
    <property type="entry name" value="Trimer_LpxA-like_sf"/>
</dbReference>
<dbReference type="OrthoDB" id="25818at2759"/>
<evidence type="ECO:0000256" key="5">
    <source>
        <dbReference type="ARBA" id="ARBA00023315"/>
    </source>
</evidence>
<evidence type="ECO:0000259" key="7">
    <source>
        <dbReference type="Pfam" id="PF13720"/>
    </source>
</evidence>
<evidence type="ECO:0000256" key="1">
    <source>
        <dbReference type="ARBA" id="ARBA00022516"/>
    </source>
</evidence>
<dbReference type="InterPro" id="IPR001451">
    <property type="entry name" value="Hexapep"/>
</dbReference>
<dbReference type="EMBL" id="BFEA01000036">
    <property type="protein sequence ID" value="GBG63167.1"/>
    <property type="molecule type" value="Genomic_DNA"/>
</dbReference>
<evidence type="ECO:0000256" key="4">
    <source>
        <dbReference type="ARBA" id="ARBA00023098"/>
    </source>
</evidence>
<dbReference type="STRING" id="69332.A0A388JZG3"/>
<dbReference type="GO" id="GO:0008780">
    <property type="term" value="F:acyl-[acyl-carrier-protein]-UDP-N-acetylglucosamine O-acyltransferase activity"/>
    <property type="evidence" value="ECO:0007669"/>
    <property type="project" value="InterPro"/>
</dbReference>
<reference evidence="8 9" key="1">
    <citation type="journal article" date="2018" name="Cell">
        <title>The Chara Genome: Secondary Complexity and Implications for Plant Terrestrialization.</title>
        <authorList>
            <person name="Nishiyama T."/>
            <person name="Sakayama H."/>
            <person name="Vries J.D."/>
            <person name="Buschmann H."/>
            <person name="Saint-Marcoux D."/>
            <person name="Ullrich K.K."/>
            <person name="Haas F.B."/>
            <person name="Vanderstraeten L."/>
            <person name="Becker D."/>
            <person name="Lang D."/>
            <person name="Vosolsobe S."/>
            <person name="Rombauts S."/>
            <person name="Wilhelmsson P.K.I."/>
            <person name="Janitza P."/>
            <person name="Kern R."/>
            <person name="Heyl A."/>
            <person name="Rumpler F."/>
            <person name="Villalobos L.I.A.C."/>
            <person name="Clay J.M."/>
            <person name="Skokan R."/>
            <person name="Toyoda A."/>
            <person name="Suzuki Y."/>
            <person name="Kagoshima H."/>
            <person name="Schijlen E."/>
            <person name="Tajeshwar N."/>
            <person name="Catarino B."/>
            <person name="Hetherington A.J."/>
            <person name="Saltykova A."/>
            <person name="Bonnot C."/>
            <person name="Breuninger H."/>
            <person name="Symeonidi A."/>
            <person name="Radhakrishnan G.V."/>
            <person name="Van Nieuwerburgh F."/>
            <person name="Deforce D."/>
            <person name="Chang C."/>
            <person name="Karol K.G."/>
            <person name="Hedrich R."/>
            <person name="Ulvskov P."/>
            <person name="Glockner G."/>
            <person name="Delwiche C.F."/>
            <person name="Petrasek J."/>
            <person name="Van de Peer Y."/>
            <person name="Friml J."/>
            <person name="Beilby M."/>
            <person name="Dolan L."/>
            <person name="Kohara Y."/>
            <person name="Sugano S."/>
            <person name="Fujiyama A."/>
            <person name="Delaux P.-M."/>
            <person name="Quint M."/>
            <person name="TheiBen G."/>
            <person name="Hagemann M."/>
            <person name="Harholt J."/>
            <person name="Dunand C."/>
            <person name="Zachgo S."/>
            <person name="Langdale J."/>
            <person name="Maumus F."/>
            <person name="Straeten D.V.D."/>
            <person name="Gould S.B."/>
            <person name="Rensing S.A."/>
        </authorList>
    </citation>
    <scope>NUCLEOTIDE SEQUENCE [LARGE SCALE GENOMIC DNA]</scope>
    <source>
        <strain evidence="8 9">S276</strain>
    </source>
</reference>